<comment type="caution">
    <text evidence="1">The sequence shown here is derived from an EMBL/GenBank/DDBJ whole genome shotgun (WGS) entry which is preliminary data.</text>
</comment>
<proteinExistence type="predicted"/>
<accession>A0A1H3T6G5</accession>
<keyword evidence="1" id="KW-0132">Cell division</keyword>
<gene>
    <name evidence="1" type="ORF">SAMN05444412_11568</name>
</gene>
<sequence>MKTKLIKTLGFSLLGLVLLVFIGFVEKKGAERKFSEMSVQVKGIADVYFVDEKEILDNLKAEFQMLSPGRALSEIDFQQVELKVESHPFVKKAEVYGDMKGNIWVEIQQHQPMARIVRPMAADGYISTEGQILPTSPKYTTRVLILEGDFAEELLEADDLSIDYQDLLGLVEFIFQDPFWNAQITSLEIDNKGDIKMHQQVGNQVIEFGDAEDIAEKFEKISLFYDEIIPSKGWNAYSRVNVKYKDQIICE</sequence>
<dbReference type="GO" id="GO:0051301">
    <property type="term" value="P:cell division"/>
    <property type="evidence" value="ECO:0007669"/>
    <property type="project" value="UniProtKB-KW"/>
</dbReference>
<keyword evidence="1" id="KW-0131">Cell cycle</keyword>
<evidence type="ECO:0000313" key="1">
    <source>
        <dbReference type="EMBL" id="SDZ45488.1"/>
    </source>
</evidence>
<reference evidence="1 2" key="1">
    <citation type="submission" date="2016-10" db="EMBL/GenBank/DDBJ databases">
        <authorList>
            <person name="Varghese N."/>
            <person name="Submissions S."/>
        </authorList>
    </citation>
    <scope>NUCLEOTIDE SEQUENCE [LARGE SCALE GENOMIC DNA]</scope>
    <source>
        <strain evidence="1 2">DSM 17997</strain>
    </source>
</reference>
<protein>
    <submittedName>
        <fullName evidence="1">Cell division protein FtsQ</fullName>
    </submittedName>
</protein>
<dbReference type="EMBL" id="FNQC01000015">
    <property type="protein sequence ID" value="SDZ45488.1"/>
    <property type="molecule type" value="Genomic_DNA"/>
</dbReference>
<evidence type="ECO:0000313" key="2">
    <source>
        <dbReference type="Proteomes" id="UP000199663"/>
    </source>
</evidence>
<dbReference type="Proteomes" id="UP000199663">
    <property type="component" value="Unassembled WGS sequence"/>
</dbReference>
<organism evidence="1 2">
    <name type="scientific">Rhodonellum ikkaensis</name>
    <dbReference type="NCBI Taxonomy" id="336829"/>
    <lineage>
        <taxon>Bacteria</taxon>
        <taxon>Pseudomonadati</taxon>
        <taxon>Bacteroidota</taxon>
        <taxon>Cytophagia</taxon>
        <taxon>Cytophagales</taxon>
        <taxon>Cytophagaceae</taxon>
        <taxon>Rhodonellum</taxon>
    </lineage>
</organism>
<dbReference type="RefSeq" id="WP_019599353.1">
    <property type="nucleotide sequence ID" value="NZ_FNQC01000015.1"/>
</dbReference>
<name>A0A1H3T6G5_9BACT</name>
<keyword evidence="2" id="KW-1185">Reference proteome</keyword>